<reference evidence="1" key="1">
    <citation type="submission" date="2021-01" db="EMBL/GenBank/DDBJ databases">
        <authorList>
            <consortium name="Genoscope - CEA"/>
            <person name="William W."/>
        </authorList>
    </citation>
    <scope>NUCLEOTIDE SEQUENCE</scope>
</reference>
<proteinExistence type="predicted"/>
<organism evidence="1 2">
    <name type="scientific">Paramecium octaurelia</name>
    <dbReference type="NCBI Taxonomy" id="43137"/>
    <lineage>
        <taxon>Eukaryota</taxon>
        <taxon>Sar</taxon>
        <taxon>Alveolata</taxon>
        <taxon>Ciliophora</taxon>
        <taxon>Intramacronucleata</taxon>
        <taxon>Oligohymenophorea</taxon>
        <taxon>Peniculida</taxon>
        <taxon>Parameciidae</taxon>
        <taxon>Paramecium</taxon>
    </lineage>
</organism>
<protein>
    <submittedName>
        <fullName evidence="1">Uncharacterized protein</fullName>
    </submittedName>
</protein>
<sequence length="57" mass="6498">MDSTINTIIRALNVIRQLEAHMCTLSSCEIHADHEDREGSYIRKCQYVNGSNCLCKL</sequence>
<accession>A0A8S1XSY7</accession>
<dbReference type="Proteomes" id="UP000683925">
    <property type="component" value="Unassembled WGS sequence"/>
</dbReference>
<keyword evidence="2" id="KW-1185">Reference proteome</keyword>
<dbReference type="AlphaFoldDB" id="A0A8S1XSY7"/>
<dbReference type="EMBL" id="CAJJDP010000133">
    <property type="protein sequence ID" value="CAD8204421.1"/>
    <property type="molecule type" value="Genomic_DNA"/>
</dbReference>
<evidence type="ECO:0000313" key="2">
    <source>
        <dbReference type="Proteomes" id="UP000683925"/>
    </source>
</evidence>
<evidence type="ECO:0000313" key="1">
    <source>
        <dbReference type="EMBL" id="CAD8204421.1"/>
    </source>
</evidence>
<gene>
    <name evidence="1" type="ORF">POCTA_138.1.T1320149</name>
</gene>
<comment type="caution">
    <text evidence="1">The sequence shown here is derived from an EMBL/GenBank/DDBJ whole genome shotgun (WGS) entry which is preliminary data.</text>
</comment>
<name>A0A8S1XSY7_PAROT</name>